<feature type="domain" description="Pyruvate kinase C-terminal" evidence="15">
    <location>
        <begin position="362"/>
        <end position="474"/>
    </location>
</feature>
<organism evidence="16 17">
    <name type="scientific">Ramlibacter tataouinensis (strain ATCC BAA-407 / DSM 14655 / LMG 21543 / TTB310)</name>
    <dbReference type="NCBI Taxonomy" id="365046"/>
    <lineage>
        <taxon>Bacteria</taxon>
        <taxon>Pseudomonadati</taxon>
        <taxon>Pseudomonadota</taxon>
        <taxon>Betaproteobacteria</taxon>
        <taxon>Burkholderiales</taxon>
        <taxon>Comamonadaceae</taxon>
        <taxon>Ramlibacter</taxon>
    </lineage>
</organism>
<keyword evidence="8" id="KW-0067">ATP-binding</keyword>
<evidence type="ECO:0000256" key="6">
    <source>
        <dbReference type="ARBA" id="ARBA00022741"/>
    </source>
</evidence>
<reference evidence="17" key="1">
    <citation type="submission" date="2006-01" db="EMBL/GenBank/DDBJ databases">
        <title>Genome of the cyst-dividing bacterium Ramlibacter tataouinensis.</title>
        <authorList>
            <person name="Barakat M."/>
            <person name="Ortet P."/>
            <person name="De Luca G."/>
            <person name="Jourlin-Castelli C."/>
            <person name="Ansaldi M."/>
            <person name="Py B."/>
            <person name="Fichant G."/>
            <person name="Coutinho P."/>
            <person name="Voulhoux R."/>
            <person name="Bastien O."/>
            <person name="Roy S."/>
            <person name="Marechal E."/>
            <person name="Henrissat B."/>
            <person name="Quentin Y."/>
            <person name="Noirot P."/>
            <person name="Filloux A."/>
            <person name="Mejean V."/>
            <person name="DuBow M."/>
            <person name="Barras F."/>
            <person name="Heulin T."/>
        </authorList>
    </citation>
    <scope>NUCLEOTIDE SEQUENCE [LARGE SCALE GENOMIC DNA]</scope>
    <source>
        <strain evidence="17">ATCC BAA-407 / DSM 14655 / LMG 21543 / TTB310</strain>
    </source>
</reference>
<dbReference type="InterPro" id="IPR001697">
    <property type="entry name" value="Pyr_Knase"/>
</dbReference>
<dbReference type="PRINTS" id="PR01050">
    <property type="entry name" value="PYRUVTKNASE"/>
</dbReference>
<dbReference type="InterPro" id="IPR036918">
    <property type="entry name" value="Pyrv_Knase_C_sf"/>
</dbReference>
<dbReference type="Pfam" id="PF00224">
    <property type="entry name" value="PK"/>
    <property type="match status" value="1"/>
</dbReference>
<keyword evidence="5" id="KW-0479">Metal-binding</keyword>
<dbReference type="STRING" id="365046.Rta_36840"/>
<evidence type="ECO:0000256" key="9">
    <source>
        <dbReference type="ARBA" id="ARBA00022842"/>
    </source>
</evidence>
<dbReference type="NCBIfam" id="TIGR01064">
    <property type="entry name" value="pyruv_kin"/>
    <property type="match status" value="1"/>
</dbReference>
<sequence>MARRSTKIVATLGPASSDPDLLEQMIRAGVNVVRLNFSHGKAQDHIDRATLVRAAAQRASREVAIMADLQGPKIRVGKFAEGKVFLEPGMKFVLDASRAEPGDIRGVGLDYKELPRDVKAGDVLLLNDGLIVLTVEAVKGEQVHTVVKLGGELSNNKGINKQGGGLTAPALTAKDMEDIRTAMGFQADYVAVSFPKNATDMEMARQLCNVAGAEYRHKPGLIAKIERAEAIPNLESILKASDGIMVARGDLAVEVGNAAVPALQKRMIRLARQCDKLVITATQMMESMITNPVPTRAEVSDVANAVLDGTDAVMLSAETAAGKFPLETIIEMANICAEAEMAEDVKLDADFTGMDFQRIDQSIAMGALFTAHHLGCKAIVALTDSGSTALWMSRHRIHIPIYALTPKLVTQRKMALYRNVRPLLMDQSAERDMALGEAEAHLKKRGIVSSGDIYAITCGEPMGAPGGTNMLKICRVG</sequence>
<comment type="catalytic activity">
    <reaction evidence="13">
        <text>pyruvate + ATP = phosphoenolpyruvate + ADP + H(+)</text>
        <dbReference type="Rhea" id="RHEA:18157"/>
        <dbReference type="ChEBI" id="CHEBI:15361"/>
        <dbReference type="ChEBI" id="CHEBI:15378"/>
        <dbReference type="ChEBI" id="CHEBI:30616"/>
        <dbReference type="ChEBI" id="CHEBI:58702"/>
        <dbReference type="ChEBI" id="CHEBI:456216"/>
        <dbReference type="EC" id="2.7.1.40"/>
    </reaction>
</comment>
<evidence type="ECO:0000256" key="11">
    <source>
        <dbReference type="ARBA" id="ARBA00023317"/>
    </source>
</evidence>
<dbReference type="Gene3D" id="3.40.1380.20">
    <property type="entry name" value="Pyruvate kinase, C-terminal domain"/>
    <property type="match status" value="1"/>
</dbReference>
<dbReference type="SUPFAM" id="SSF52935">
    <property type="entry name" value="PK C-terminal domain-like"/>
    <property type="match status" value="1"/>
</dbReference>
<evidence type="ECO:0000256" key="13">
    <source>
        <dbReference type="RuleBase" id="RU000504"/>
    </source>
</evidence>
<dbReference type="UniPathway" id="UPA00109">
    <property type="reaction ID" value="UER00188"/>
</dbReference>
<evidence type="ECO:0000256" key="3">
    <source>
        <dbReference type="ARBA" id="ARBA00012142"/>
    </source>
</evidence>
<evidence type="ECO:0000259" key="15">
    <source>
        <dbReference type="Pfam" id="PF02887"/>
    </source>
</evidence>
<dbReference type="Gene3D" id="2.40.33.10">
    <property type="entry name" value="PK beta-barrel domain-like"/>
    <property type="match status" value="1"/>
</dbReference>
<evidence type="ECO:0000256" key="2">
    <source>
        <dbReference type="ARBA" id="ARBA00008663"/>
    </source>
</evidence>
<dbReference type="GO" id="GO:0004743">
    <property type="term" value="F:pyruvate kinase activity"/>
    <property type="evidence" value="ECO:0007669"/>
    <property type="project" value="UniProtKB-UniRule"/>
</dbReference>
<keyword evidence="10 13" id="KW-0324">Glycolysis</keyword>
<dbReference type="RefSeq" id="WP_013903028.1">
    <property type="nucleotide sequence ID" value="NC_015677.1"/>
</dbReference>
<protein>
    <recommendedName>
        <fullName evidence="3 12">Pyruvate kinase</fullName>
        <ecNumber evidence="3 12">2.7.1.40</ecNumber>
    </recommendedName>
</protein>
<proteinExistence type="inferred from homology"/>
<name>F5Y232_RAMTT</name>
<evidence type="ECO:0000256" key="8">
    <source>
        <dbReference type="ARBA" id="ARBA00022840"/>
    </source>
</evidence>
<dbReference type="EC" id="2.7.1.40" evidence="3 12"/>
<comment type="similarity">
    <text evidence="2 13">Belongs to the pyruvate kinase family.</text>
</comment>
<evidence type="ECO:0000259" key="14">
    <source>
        <dbReference type="Pfam" id="PF00224"/>
    </source>
</evidence>
<dbReference type="Proteomes" id="UP000008385">
    <property type="component" value="Chromosome"/>
</dbReference>
<keyword evidence="6" id="KW-0547">Nucleotide-binding</keyword>
<evidence type="ECO:0000256" key="12">
    <source>
        <dbReference type="NCBIfam" id="TIGR01064"/>
    </source>
</evidence>
<evidence type="ECO:0000313" key="17">
    <source>
        <dbReference type="Proteomes" id="UP000008385"/>
    </source>
</evidence>
<comment type="pathway">
    <text evidence="1 13">Carbohydrate degradation; glycolysis; pyruvate from D-glyceraldehyde 3-phosphate: step 5/5.</text>
</comment>
<dbReference type="GO" id="GO:0016301">
    <property type="term" value="F:kinase activity"/>
    <property type="evidence" value="ECO:0007669"/>
    <property type="project" value="UniProtKB-KW"/>
</dbReference>
<evidence type="ECO:0000256" key="5">
    <source>
        <dbReference type="ARBA" id="ARBA00022723"/>
    </source>
</evidence>
<keyword evidence="17" id="KW-1185">Reference proteome</keyword>
<dbReference type="InterPro" id="IPR011037">
    <property type="entry name" value="Pyrv_Knase-like_insert_dom_sf"/>
</dbReference>
<dbReference type="InterPro" id="IPR015795">
    <property type="entry name" value="Pyrv_Knase_C"/>
</dbReference>
<evidence type="ECO:0000313" key="16">
    <source>
        <dbReference type="EMBL" id="AEG94800.1"/>
    </source>
</evidence>
<dbReference type="GO" id="GO:0000287">
    <property type="term" value="F:magnesium ion binding"/>
    <property type="evidence" value="ECO:0007669"/>
    <property type="project" value="UniProtKB-UniRule"/>
</dbReference>
<dbReference type="PANTHER" id="PTHR11817">
    <property type="entry name" value="PYRUVATE KINASE"/>
    <property type="match status" value="1"/>
</dbReference>
<gene>
    <name evidence="16" type="primary">pykA</name>
    <name evidence="16" type="ordered locus">Rta_36840</name>
</gene>
<feature type="domain" description="Pyruvate kinase barrel" evidence="14">
    <location>
        <begin position="4"/>
        <end position="329"/>
    </location>
</feature>
<dbReference type="OrthoDB" id="9812123at2"/>
<keyword evidence="9 13" id="KW-0460">Magnesium</keyword>
<dbReference type="InterPro" id="IPR015793">
    <property type="entry name" value="Pyrv_Knase_brl"/>
</dbReference>
<dbReference type="GO" id="GO:0030955">
    <property type="term" value="F:potassium ion binding"/>
    <property type="evidence" value="ECO:0007669"/>
    <property type="project" value="UniProtKB-UniRule"/>
</dbReference>
<dbReference type="PATRIC" id="fig|365046.3.peg.3775"/>
<dbReference type="Gene3D" id="3.20.20.60">
    <property type="entry name" value="Phosphoenolpyruvate-binding domains"/>
    <property type="match status" value="1"/>
</dbReference>
<dbReference type="AlphaFoldDB" id="F5Y232"/>
<dbReference type="InterPro" id="IPR040442">
    <property type="entry name" value="Pyrv_kinase-like_dom_sf"/>
</dbReference>
<keyword evidence="7 13" id="KW-0418">Kinase</keyword>
<dbReference type="EMBL" id="CP000245">
    <property type="protein sequence ID" value="AEG94800.1"/>
    <property type="molecule type" value="Genomic_DNA"/>
</dbReference>
<dbReference type="InterPro" id="IPR015813">
    <property type="entry name" value="Pyrv/PenolPyrv_kinase-like_dom"/>
</dbReference>
<reference evidence="16 17" key="2">
    <citation type="journal article" date="2011" name="PLoS ONE">
        <title>The Cyst-Dividing Bacterium Ramlibacter tataouinensis TTB310 Genome Reveals a Well-Stocked Toolbox for Adaptation to a Desert Environment.</title>
        <authorList>
            <person name="De Luca G."/>
            <person name="Barakat M."/>
            <person name="Ortet P."/>
            <person name="Fochesato S."/>
            <person name="Jourlin-Castelli C."/>
            <person name="Ansaldi M."/>
            <person name="Py B."/>
            <person name="Fichant G."/>
            <person name="Coutinho P.M."/>
            <person name="Voulhoux R."/>
            <person name="Bastien O."/>
            <person name="Marechal E."/>
            <person name="Henrissat B."/>
            <person name="Quentin Y."/>
            <person name="Noirot P."/>
            <person name="Filloux A."/>
            <person name="Mejean V."/>
            <person name="Dubow M.S."/>
            <person name="Barras F."/>
            <person name="Barbe V."/>
            <person name="Weissenbach J."/>
            <person name="Mihalcescu I."/>
            <person name="Vermeglio A."/>
            <person name="Achouak W."/>
            <person name="Heulin T."/>
        </authorList>
    </citation>
    <scope>NUCLEOTIDE SEQUENCE [LARGE SCALE GENOMIC DNA]</scope>
    <source>
        <strain evidence="17">ATCC BAA-407 / DSM 14655 / LMG 21543 / TTB310</strain>
    </source>
</reference>
<keyword evidence="11 16" id="KW-0670">Pyruvate</keyword>
<dbReference type="NCBIfam" id="NF004978">
    <property type="entry name" value="PRK06354.1"/>
    <property type="match status" value="1"/>
</dbReference>
<evidence type="ECO:0000256" key="10">
    <source>
        <dbReference type="ARBA" id="ARBA00023152"/>
    </source>
</evidence>
<dbReference type="FunFam" id="2.40.33.10:FF:000001">
    <property type="entry name" value="Pyruvate kinase"/>
    <property type="match status" value="1"/>
</dbReference>
<dbReference type="NCBIfam" id="NF004491">
    <property type="entry name" value="PRK05826.1"/>
    <property type="match status" value="1"/>
</dbReference>
<accession>F5Y232</accession>
<dbReference type="HOGENOM" id="CLU_015439_0_2_4"/>
<keyword evidence="4 13" id="KW-0808">Transferase</keyword>
<evidence type="ECO:0000256" key="7">
    <source>
        <dbReference type="ARBA" id="ARBA00022777"/>
    </source>
</evidence>
<dbReference type="KEGG" id="rta:Rta_36840"/>
<dbReference type="SUPFAM" id="SSF50800">
    <property type="entry name" value="PK beta-barrel domain-like"/>
    <property type="match status" value="1"/>
</dbReference>
<evidence type="ECO:0000256" key="4">
    <source>
        <dbReference type="ARBA" id="ARBA00022679"/>
    </source>
</evidence>
<evidence type="ECO:0000256" key="1">
    <source>
        <dbReference type="ARBA" id="ARBA00004997"/>
    </source>
</evidence>
<dbReference type="SUPFAM" id="SSF51621">
    <property type="entry name" value="Phosphoenolpyruvate/pyruvate domain"/>
    <property type="match status" value="1"/>
</dbReference>
<dbReference type="GO" id="GO:0005524">
    <property type="term" value="F:ATP binding"/>
    <property type="evidence" value="ECO:0007669"/>
    <property type="project" value="UniProtKB-KW"/>
</dbReference>
<dbReference type="InterPro" id="IPR015806">
    <property type="entry name" value="Pyrv_Knase_insert_dom_sf"/>
</dbReference>
<dbReference type="eggNOG" id="COG0469">
    <property type="taxonomic scope" value="Bacteria"/>
</dbReference>
<dbReference type="Pfam" id="PF02887">
    <property type="entry name" value="PK_C"/>
    <property type="match status" value="1"/>
</dbReference>